<keyword evidence="4" id="KW-1185">Reference proteome</keyword>
<evidence type="ECO:0000256" key="1">
    <source>
        <dbReference type="ARBA" id="ARBA00022737"/>
    </source>
</evidence>
<accession>A0A0P0CDG0</accession>
<dbReference type="OrthoDB" id="607469at2"/>
<protein>
    <recommendedName>
        <fullName evidence="2">HYR domain-containing protein</fullName>
    </recommendedName>
</protein>
<evidence type="ECO:0000313" key="4">
    <source>
        <dbReference type="Proteomes" id="UP000057981"/>
    </source>
</evidence>
<dbReference type="Pfam" id="PF02494">
    <property type="entry name" value="HYR"/>
    <property type="match status" value="1"/>
</dbReference>
<dbReference type="PROSITE" id="PS50825">
    <property type="entry name" value="HYR"/>
    <property type="match status" value="1"/>
</dbReference>
<organism evidence="3 4">
    <name type="scientific">Pseudalgibacter alginicilyticus</name>
    <dbReference type="NCBI Taxonomy" id="1736674"/>
    <lineage>
        <taxon>Bacteria</taxon>
        <taxon>Pseudomonadati</taxon>
        <taxon>Bacteroidota</taxon>
        <taxon>Flavobacteriia</taxon>
        <taxon>Flavobacteriales</taxon>
        <taxon>Flavobacteriaceae</taxon>
        <taxon>Pseudalgibacter</taxon>
    </lineage>
</organism>
<dbReference type="KEGG" id="ahz:APS56_01730"/>
<feature type="domain" description="HYR" evidence="2">
    <location>
        <begin position="965"/>
        <end position="1044"/>
    </location>
</feature>
<dbReference type="Pfam" id="PF13573">
    <property type="entry name" value="SprB"/>
    <property type="match status" value="1"/>
</dbReference>
<reference evidence="3 4" key="1">
    <citation type="submission" date="2015-10" db="EMBL/GenBank/DDBJ databases">
        <authorList>
            <person name="Gilbert D.G."/>
        </authorList>
    </citation>
    <scope>NUCLEOTIDE SEQUENCE [LARGE SCALE GENOMIC DNA]</scope>
    <source>
        <strain evidence="4">HZ-22</strain>
    </source>
</reference>
<dbReference type="InterPro" id="IPR025667">
    <property type="entry name" value="SprB_repeat"/>
</dbReference>
<evidence type="ECO:0000313" key="3">
    <source>
        <dbReference type="EMBL" id="ALJ03947.1"/>
    </source>
</evidence>
<dbReference type="STRING" id="1736674.APS56_01730"/>
<sequence length="1388" mass="151058">MEKKYSQKTIANTCLPLLFAIIFITFISKSYSQNNNIVDFEPRTSDFTPSKTIYRVNGDFTMIGNTNLTLDNYSDSSSNSGNMRYVDVDSDPTTMNSSSATLLFSNENNAIPDCSQIIYAGLYWTGRANNNSTDPNIFTVSKDIVSGISSQQITDTNMEVYDEDNIDNTNYTLEISNSGNGQNSITYYTFTSSNTGDTVEFIYRRGSNNNSTNPTVHVKVNNGNEISIPTSSIDNDNAYLTIPYTIFSDINYTLKVNRLRRQNKDRAYIDVTYFPVNYTTITKTFDKQKIAIKGPNASSYTSLIAESDDIYFPNGTDGNMFSAYTEITEYVKANGLGEYFVADIAAREGDGGNTGYFAGWGMVVIYENSKMKARDITVFDGHAYVASAAGNKYLPVSGFNAVSNGDVTLKLGVMAAEGDVSIDGDKLELLRQDTNQYESLSHSGNTTGNFFNSSIATGGNPRNPELTNNTGIDIAMFDIDNGNSNSNTNDDNKFITNGQQSTTFKYNSTQDTYIIFNITFAVDAYIPVTEGVLTTTAINNNTNPGNLTLLPGESAEYLLEIKNRGTEATSNTLVTIPIPYTSTYQELSIQYHTYAPFSTSNTPYYDPNLGSTGSIVWDLGTLPVPNNPNDLLADISFTLNATTDCSLLVNSSCDSTISLGGSISGTGVTSNVSFEQLLIQGYETTGNCIGESIPTPSVITIDAEDYVNANCGSYTAVRDFYFCNIGNTPILTSQVKDAFPPGSKYYNEYPLTDTTILYDDSNPFPPTIGTSTYFAIPPGTTLCYYQFTINVSNVSSIPSVQDISYCLNETANALTGIPSDAPTSPSAYTLYYYTDNNPSTNAQSSIVPSTSSVGETTYYVAEGLSNSCISPIRVPIKVTIFDAISISTESITNVSCVNGNDGAINITVSGGSGNYSFDWDNNGNENPDTDSEDLSNLIAGTYKVTVTDTDVHDNVQTCTQDVVVTDHINPTIDCPNQINANVDAGACFATLTLTEPASADNCGVKSVTNDAPATFPVGTTSVTWTVTDVHDNVQTCTQDVVVTDHINPTIDCPNQINANVDSVPPPATLTATDPCGTVNITFSEEKIEDTCVSNYTLKRTWVATDASGLTATHTQTITVQDTKAPVTTTSYDTNISVNCDNIPAKPVLEFIDNCTTEVTIEYDEINSFDANNPSDYEIVRTWKVSDACGNNNIFTQTILVTLNDFVTEVSDRLCSDDGTINLDDYLDNNISGGNWVVIEGNTTLDQNIFDPENVALGFYKFSYQISKDGCLNTTEVSLEIHDECIVLPCGREDVIISKVLTPNGDTHNDLFTITGVETCGFTVELQIFNRWGAKIYESFDYKNDWNGYAHKSSVGKADKIPNGTYYYIINLKDSGLKPFAKAFYVGSK</sequence>
<name>A0A0P0CDG0_9FLAO</name>
<dbReference type="NCBIfam" id="TIGR04131">
    <property type="entry name" value="Bac_Flav_CTERM"/>
    <property type="match status" value="1"/>
</dbReference>
<dbReference type="InterPro" id="IPR026341">
    <property type="entry name" value="T9SS_type_B"/>
</dbReference>
<dbReference type="InterPro" id="IPR003410">
    <property type="entry name" value="HYR_dom"/>
</dbReference>
<gene>
    <name evidence="3" type="ORF">APS56_01730</name>
</gene>
<dbReference type="RefSeq" id="WP_054724184.1">
    <property type="nucleotide sequence ID" value="NZ_CP012898.1"/>
</dbReference>
<dbReference type="EMBL" id="CP012898">
    <property type="protein sequence ID" value="ALJ03947.1"/>
    <property type="molecule type" value="Genomic_DNA"/>
</dbReference>
<dbReference type="PATRIC" id="fig|1736674.3.peg.362"/>
<proteinExistence type="predicted"/>
<dbReference type="Proteomes" id="UP000057981">
    <property type="component" value="Chromosome"/>
</dbReference>
<keyword evidence="1" id="KW-0677">Repeat</keyword>
<dbReference type="Pfam" id="PF13585">
    <property type="entry name" value="CHU_C"/>
    <property type="match status" value="1"/>
</dbReference>
<evidence type="ECO:0000259" key="2">
    <source>
        <dbReference type="PROSITE" id="PS50825"/>
    </source>
</evidence>